<proteinExistence type="predicted"/>
<protein>
    <submittedName>
        <fullName evidence="1">Uncharacterized protein</fullName>
    </submittedName>
</protein>
<comment type="caution">
    <text evidence="1">The sequence shown here is derived from an EMBL/GenBank/DDBJ whole genome shotgun (WGS) entry which is preliminary data.</text>
</comment>
<organism evidence="1">
    <name type="scientific">marine sediment metagenome</name>
    <dbReference type="NCBI Taxonomy" id="412755"/>
    <lineage>
        <taxon>unclassified sequences</taxon>
        <taxon>metagenomes</taxon>
        <taxon>ecological metagenomes</taxon>
    </lineage>
</organism>
<dbReference type="EMBL" id="BART01010414">
    <property type="protein sequence ID" value="GAG88693.1"/>
    <property type="molecule type" value="Genomic_DNA"/>
</dbReference>
<evidence type="ECO:0000313" key="1">
    <source>
        <dbReference type="EMBL" id="GAG88693.1"/>
    </source>
</evidence>
<reference evidence="1" key="1">
    <citation type="journal article" date="2014" name="Front. Microbiol.">
        <title>High frequency of phylogenetically diverse reductive dehalogenase-homologous genes in deep subseafloor sedimentary metagenomes.</title>
        <authorList>
            <person name="Kawai M."/>
            <person name="Futagami T."/>
            <person name="Toyoda A."/>
            <person name="Takaki Y."/>
            <person name="Nishi S."/>
            <person name="Hori S."/>
            <person name="Arai W."/>
            <person name="Tsubouchi T."/>
            <person name="Morono Y."/>
            <person name="Uchiyama I."/>
            <person name="Ito T."/>
            <person name="Fujiyama A."/>
            <person name="Inagaki F."/>
            <person name="Takami H."/>
        </authorList>
    </citation>
    <scope>NUCLEOTIDE SEQUENCE</scope>
    <source>
        <strain evidence="1">Expedition CK06-06</strain>
    </source>
</reference>
<name>X1BWY0_9ZZZZ</name>
<feature type="non-terminal residue" evidence="1">
    <location>
        <position position="1"/>
    </location>
</feature>
<dbReference type="AlphaFoldDB" id="X1BWY0"/>
<sequence length="44" mass="5171">FIDIIRVSGQEERFFRDDVKLNILASDTNGGMYYLSEKKDFLIL</sequence>
<gene>
    <name evidence="1" type="ORF">S01H4_22655</name>
</gene>
<accession>X1BWY0</accession>